<reference evidence="12 13" key="1">
    <citation type="journal article" date="2012" name="Appl. Environ. Microbiol.">
        <title>Short-read sequencing for genomic analysis of the brown rot fungus Fibroporia radiculosa.</title>
        <authorList>
            <person name="Tang J.D."/>
            <person name="Perkins A.D."/>
            <person name="Sonstegard T.S."/>
            <person name="Schroeder S.G."/>
            <person name="Burgess S.C."/>
            <person name="Diehl S.V."/>
        </authorList>
    </citation>
    <scope>NUCLEOTIDE SEQUENCE [LARGE SCALE GENOMIC DNA]</scope>
    <source>
        <strain evidence="12 13">TFFH 294</strain>
    </source>
</reference>
<dbReference type="InterPro" id="IPR013246">
    <property type="entry name" value="SAGA_su_Sgf11"/>
</dbReference>
<evidence type="ECO:0000256" key="9">
    <source>
        <dbReference type="ARBA" id="ARBA00023242"/>
    </source>
</evidence>
<keyword evidence="8" id="KW-0804">Transcription</keyword>
<dbReference type="OrthoDB" id="21557at2759"/>
<dbReference type="AlphaFoldDB" id="J4GP05"/>
<dbReference type="GO" id="GO:0006325">
    <property type="term" value="P:chromatin organization"/>
    <property type="evidence" value="ECO:0007669"/>
    <property type="project" value="UniProtKB-KW"/>
</dbReference>
<sequence length="354" mass="37383">MPKKERDEVLSELAARVFSTMLDDALLDVVLESHQAVARSRSICPVCHMQCGAVHVPGSSSSTSQPVASSSRLSTPLDDAKLAGTNSPSGVGASTPMNGKANGNVLLECVICKRQVAFNRYASHLGDCMGLSNSRRGATRNATTKTKLVTDTGRSASPYVGSENGNMSDDGKTTSSSKGKGKSKAKRKDDAEFNLHRKRPGSPSVSPVKNHKKTKTSGSPIARVKGPDPSGSSNNLLPVPPGHSQSRIPSKLRESSIVSTIQREQRSSSPESRFSSPARSVSTLASLPSMQSPTIPPIMVQKPKGKNGKAPLAPLKRPSPPRPPPPPVIRMPETDYLVDVEGEETGSSTDTDSS</sequence>
<dbReference type="HOGENOM" id="CLU_054417_0_0_1"/>
<evidence type="ECO:0000256" key="10">
    <source>
        <dbReference type="RuleBase" id="RU261113"/>
    </source>
</evidence>
<keyword evidence="4" id="KW-0862">Zinc</keyword>
<dbReference type="RefSeq" id="XP_012181468.1">
    <property type="nucleotide sequence ID" value="XM_012326078.1"/>
</dbReference>
<feature type="region of interest" description="Disordered" evidence="11">
    <location>
        <begin position="56"/>
        <end position="97"/>
    </location>
</feature>
<dbReference type="Proteomes" id="UP000006352">
    <property type="component" value="Unassembled WGS sequence"/>
</dbReference>
<evidence type="ECO:0000256" key="4">
    <source>
        <dbReference type="ARBA" id="ARBA00022833"/>
    </source>
</evidence>
<gene>
    <name evidence="12" type="ORF">FIBRA_04264</name>
</gene>
<dbReference type="GO" id="GO:0005634">
    <property type="term" value="C:nucleus"/>
    <property type="evidence" value="ECO:0007669"/>
    <property type="project" value="UniProtKB-SubCell"/>
</dbReference>
<feature type="compositionally biased region" description="Pro residues" evidence="11">
    <location>
        <begin position="317"/>
        <end position="329"/>
    </location>
</feature>
<accession>J4GP05</accession>
<dbReference type="GO" id="GO:0070461">
    <property type="term" value="C:SAGA-type complex"/>
    <property type="evidence" value="ECO:0007669"/>
    <property type="project" value="UniProtKB-ARBA"/>
</dbReference>
<evidence type="ECO:0000313" key="13">
    <source>
        <dbReference type="Proteomes" id="UP000006352"/>
    </source>
</evidence>
<dbReference type="Pfam" id="PF08209">
    <property type="entry name" value="Sgf11"/>
    <property type="match status" value="1"/>
</dbReference>
<dbReference type="STRING" id="599839.J4GP05"/>
<evidence type="ECO:0000256" key="1">
    <source>
        <dbReference type="ARBA" id="ARBA00004123"/>
    </source>
</evidence>
<evidence type="ECO:0000256" key="2">
    <source>
        <dbReference type="ARBA" id="ARBA00022723"/>
    </source>
</evidence>
<evidence type="ECO:0000313" key="12">
    <source>
        <dbReference type="EMBL" id="CCM02185.1"/>
    </source>
</evidence>
<feature type="compositionally biased region" description="Polar residues" evidence="11">
    <location>
        <begin position="281"/>
        <end position="293"/>
    </location>
</feature>
<organism evidence="12 13">
    <name type="scientific">Fibroporia radiculosa</name>
    <dbReference type="NCBI Taxonomy" id="599839"/>
    <lineage>
        <taxon>Eukaryota</taxon>
        <taxon>Fungi</taxon>
        <taxon>Dikarya</taxon>
        <taxon>Basidiomycota</taxon>
        <taxon>Agaricomycotina</taxon>
        <taxon>Agaricomycetes</taxon>
        <taxon>Polyporales</taxon>
        <taxon>Fibroporiaceae</taxon>
        <taxon>Fibroporia</taxon>
    </lineage>
</organism>
<feature type="compositionally biased region" description="Polar residues" evidence="11">
    <location>
        <begin position="131"/>
        <end position="155"/>
    </location>
</feature>
<evidence type="ECO:0000256" key="6">
    <source>
        <dbReference type="ARBA" id="ARBA00023015"/>
    </source>
</evidence>
<protein>
    <recommendedName>
        <fullName evidence="10">SAGA-associated factor 11</fullName>
    </recommendedName>
</protein>
<evidence type="ECO:0000256" key="8">
    <source>
        <dbReference type="ARBA" id="ARBA00023163"/>
    </source>
</evidence>
<keyword evidence="13" id="KW-1185">Reference proteome</keyword>
<evidence type="ECO:0000256" key="5">
    <source>
        <dbReference type="ARBA" id="ARBA00022853"/>
    </source>
</evidence>
<feature type="compositionally biased region" description="Low complexity" evidence="11">
    <location>
        <begin position="59"/>
        <end position="71"/>
    </location>
</feature>
<feature type="region of interest" description="Disordered" evidence="11">
    <location>
        <begin position="129"/>
        <end position="354"/>
    </location>
</feature>
<evidence type="ECO:0000256" key="3">
    <source>
        <dbReference type="ARBA" id="ARBA00022771"/>
    </source>
</evidence>
<comment type="subcellular location">
    <subcellularLocation>
        <location evidence="1 10">Nucleus</location>
    </subcellularLocation>
</comment>
<keyword evidence="6" id="KW-0805">Transcription regulation</keyword>
<feature type="compositionally biased region" description="Low complexity" evidence="11">
    <location>
        <begin position="267"/>
        <end position="280"/>
    </location>
</feature>
<keyword evidence="7 10" id="KW-0010">Activator</keyword>
<keyword evidence="2" id="KW-0479">Metal-binding</keyword>
<proteinExistence type="inferred from homology"/>
<name>J4GP05_9APHY</name>
<dbReference type="InParanoid" id="J4GP05"/>
<dbReference type="GO" id="GO:0008270">
    <property type="term" value="F:zinc ion binding"/>
    <property type="evidence" value="ECO:0007669"/>
    <property type="project" value="UniProtKB-KW"/>
</dbReference>
<evidence type="ECO:0000256" key="7">
    <source>
        <dbReference type="ARBA" id="ARBA00023159"/>
    </source>
</evidence>
<dbReference type="GeneID" id="24097096"/>
<keyword evidence="9" id="KW-0539">Nucleus</keyword>
<evidence type="ECO:0000256" key="11">
    <source>
        <dbReference type="SAM" id="MobiDB-lite"/>
    </source>
</evidence>
<dbReference type="EMBL" id="HE797067">
    <property type="protein sequence ID" value="CCM02185.1"/>
    <property type="molecule type" value="Genomic_DNA"/>
</dbReference>
<feature type="compositionally biased region" description="Low complexity" evidence="11">
    <location>
        <begin position="345"/>
        <end position="354"/>
    </location>
</feature>
<keyword evidence="3" id="KW-0863">Zinc-finger</keyword>
<comment type="similarity">
    <text evidence="10">Belongs to the SGF11 family.</text>
</comment>
<keyword evidence="5" id="KW-0156">Chromatin regulator</keyword>